<dbReference type="FunFam" id="1.10.287.130:FF:000004">
    <property type="entry name" value="Ethylene receptor 1"/>
    <property type="match status" value="1"/>
</dbReference>
<feature type="transmembrane region" description="Helical" evidence="14">
    <location>
        <begin position="173"/>
        <end position="194"/>
    </location>
</feature>
<dbReference type="Pfam" id="PF00512">
    <property type="entry name" value="HisKA"/>
    <property type="match status" value="1"/>
</dbReference>
<dbReference type="InterPro" id="IPR004358">
    <property type="entry name" value="Sig_transdc_His_kin-like_C"/>
</dbReference>
<comment type="subcellular location">
    <subcellularLocation>
        <location evidence="2">Membrane</location>
    </subcellularLocation>
</comment>
<dbReference type="Gene3D" id="3.40.50.2300">
    <property type="match status" value="1"/>
</dbReference>
<feature type="transmembrane region" description="Helical" evidence="14">
    <location>
        <begin position="140"/>
        <end position="161"/>
    </location>
</feature>
<dbReference type="Pfam" id="PF00072">
    <property type="entry name" value="Response_reg"/>
    <property type="match status" value="1"/>
</dbReference>
<evidence type="ECO:0000259" key="15">
    <source>
        <dbReference type="PROSITE" id="PS50109"/>
    </source>
</evidence>
<dbReference type="SMART" id="SM00388">
    <property type="entry name" value="HisKA"/>
    <property type="match status" value="1"/>
</dbReference>
<dbReference type="Gene3D" id="3.30.565.10">
    <property type="entry name" value="Histidine kinase-like ATPase, C-terminal domain"/>
    <property type="match status" value="1"/>
</dbReference>
<dbReference type="GO" id="GO:0005524">
    <property type="term" value="F:ATP binding"/>
    <property type="evidence" value="ECO:0007669"/>
    <property type="project" value="UniProtKB-KW"/>
</dbReference>
<evidence type="ECO:0000256" key="11">
    <source>
        <dbReference type="ARBA" id="ARBA00023012"/>
    </source>
</evidence>
<keyword evidence="7" id="KW-0547">Nucleotide-binding</keyword>
<protein>
    <recommendedName>
        <fullName evidence="3">histidine kinase</fullName>
        <ecNumber evidence="3">2.7.13.3</ecNumber>
    </recommendedName>
</protein>
<evidence type="ECO:0000256" key="13">
    <source>
        <dbReference type="PROSITE-ProRule" id="PRU00169"/>
    </source>
</evidence>
<dbReference type="InterPro" id="IPR001789">
    <property type="entry name" value="Sig_transdc_resp-reg_receiver"/>
</dbReference>
<keyword evidence="11" id="KW-0902">Two-component regulatory system</keyword>
<sequence>MAMPQTEKEEARLELSQLKAIARSRSRQLATRLGLAVTGAAFIAVSVSTFWAVTCLLLIFASQALEAGVRLRFLPSTRRRPISSIEMGLFVVTAVLASAFYGSIALAAWVLGDVSLKVYAAFWLAGSMLHCVVHMYHHRIIFLCGFIPHAVLAVCLPLLGIAWGEGGWAPQQLIAPTFSAVMFGIHAFLAYRIYRSTSDHLIRARTQAEERKRAAEAASEAKSSFLATLSHEIRTPMNGILGMAEALQEADLPPEATKQTRILREASELLLSLLNDVLDMSKIEAGHLTLEEGRFNLHSVVERVAALHRPEAERKGLAMVTRIDPCASGHWVGDEHRLVQVLHNLTGNAVKFTAEGGIVISAEECESGDLLLRVEDSGIGMTKEEADRVFQPFTQADSSTTRRFGGTGLGLTISLGIAHAMGGVIELETAKGEGSCFSIRLPLQRIGAEEEPQAGSDTEETSVLTGRRILVIDDNEVNLAVMETLLHPEEVHLVTASSGSQGIELFQADPAFDLILLDISMPHLDGPATLAKLQALGRPLPPVLAVTAYAMPEDIARFLENGFDGFVAKPIKRAALLEATSSALSEGRETGAATLAV</sequence>
<evidence type="ECO:0000256" key="14">
    <source>
        <dbReference type="SAM" id="Phobius"/>
    </source>
</evidence>
<dbReference type="EMBL" id="JANIBC010000001">
    <property type="protein sequence ID" value="MCQ8184052.1"/>
    <property type="molecule type" value="Genomic_DNA"/>
</dbReference>
<evidence type="ECO:0000256" key="6">
    <source>
        <dbReference type="ARBA" id="ARBA00022692"/>
    </source>
</evidence>
<evidence type="ECO:0000256" key="9">
    <source>
        <dbReference type="ARBA" id="ARBA00022840"/>
    </source>
</evidence>
<dbReference type="SUPFAM" id="SSF47384">
    <property type="entry name" value="Homodimeric domain of signal transducing histidine kinase"/>
    <property type="match status" value="1"/>
</dbReference>
<dbReference type="SUPFAM" id="SSF55874">
    <property type="entry name" value="ATPase domain of HSP90 chaperone/DNA topoisomerase II/histidine kinase"/>
    <property type="match status" value="1"/>
</dbReference>
<dbReference type="SMART" id="SM00448">
    <property type="entry name" value="REC"/>
    <property type="match status" value="1"/>
</dbReference>
<dbReference type="SMART" id="SM00387">
    <property type="entry name" value="HATPase_c"/>
    <property type="match status" value="1"/>
</dbReference>
<dbReference type="FunFam" id="3.30.565.10:FF:000010">
    <property type="entry name" value="Sensor histidine kinase RcsC"/>
    <property type="match status" value="1"/>
</dbReference>
<dbReference type="PRINTS" id="PR00344">
    <property type="entry name" value="BCTRLSENSOR"/>
</dbReference>
<evidence type="ECO:0000256" key="4">
    <source>
        <dbReference type="ARBA" id="ARBA00022553"/>
    </source>
</evidence>
<feature type="domain" description="Response regulatory" evidence="16">
    <location>
        <begin position="468"/>
        <end position="584"/>
    </location>
</feature>
<evidence type="ECO:0000256" key="2">
    <source>
        <dbReference type="ARBA" id="ARBA00004370"/>
    </source>
</evidence>
<dbReference type="GO" id="GO:0016020">
    <property type="term" value="C:membrane"/>
    <property type="evidence" value="ECO:0007669"/>
    <property type="project" value="UniProtKB-SubCell"/>
</dbReference>
<keyword evidence="5" id="KW-0808">Transferase</keyword>
<evidence type="ECO:0000256" key="8">
    <source>
        <dbReference type="ARBA" id="ARBA00022777"/>
    </source>
</evidence>
<reference evidence="17" key="1">
    <citation type="submission" date="2022-07" db="EMBL/GenBank/DDBJ databases">
        <title>Parvularcula maris sp. nov., an algicidal bacterium isolated from seawater.</title>
        <authorList>
            <person name="Li F."/>
        </authorList>
    </citation>
    <scope>NUCLEOTIDE SEQUENCE</scope>
    <source>
        <strain evidence="17">BGMRC 0090</strain>
    </source>
</reference>
<dbReference type="PANTHER" id="PTHR43047">
    <property type="entry name" value="TWO-COMPONENT HISTIDINE PROTEIN KINASE"/>
    <property type="match status" value="1"/>
</dbReference>
<dbReference type="Gene3D" id="1.10.287.130">
    <property type="match status" value="1"/>
</dbReference>
<evidence type="ECO:0000259" key="16">
    <source>
        <dbReference type="PROSITE" id="PS50110"/>
    </source>
</evidence>
<evidence type="ECO:0000256" key="7">
    <source>
        <dbReference type="ARBA" id="ARBA00022741"/>
    </source>
</evidence>
<dbReference type="InterPro" id="IPR011006">
    <property type="entry name" value="CheY-like_superfamily"/>
</dbReference>
<feature type="domain" description="Histidine kinase" evidence="15">
    <location>
        <begin position="228"/>
        <end position="445"/>
    </location>
</feature>
<dbReference type="InterPro" id="IPR003661">
    <property type="entry name" value="HisK_dim/P_dom"/>
</dbReference>
<dbReference type="EC" id="2.7.13.3" evidence="3"/>
<accession>A0A9X2RIP4</accession>
<comment type="caution">
    <text evidence="17">The sequence shown here is derived from an EMBL/GenBank/DDBJ whole genome shotgun (WGS) entry which is preliminary data.</text>
</comment>
<gene>
    <name evidence="17" type="ORF">NOG11_01500</name>
</gene>
<comment type="catalytic activity">
    <reaction evidence="1">
        <text>ATP + protein L-histidine = ADP + protein N-phospho-L-histidine.</text>
        <dbReference type="EC" id="2.7.13.3"/>
    </reaction>
</comment>
<dbReference type="AlphaFoldDB" id="A0A9X2RIP4"/>
<dbReference type="GO" id="GO:0000155">
    <property type="term" value="F:phosphorelay sensor kinase activity"/>
    <property type="evidence" value="ECO:0007669"/>
    <property type="project" value="InterPro"/>
</dbReference>
<dbReference type="CDD" id="cd17546">
    <property type="entry name" value="REC_hyHK_CKI1_RcsC-like"/>
    <property type="match status" value="1"/>
</dbReference>
<keyword evidence="18" id="KW-1185">Reference proteome</keyword>
<keyword evidence="4 13" id="KW-0597">Phosphoprotein</keyword>
<dbReference type="SUPFAM" id="SSF52172">
    <property type="entry name" value="CheY-like"/>
    <property type="match status" value="1"/>
</dbReference>
<keyword evidence="6 14" id="KW-0812">Transmembrane</keyword>
<organism evidence="17 18">
    <name type="scientific">Parvularcula maris</name>
    <dbReference type="NCBI Taxonomy" id="2965077"/>
    <lineage>
        <taxon>Bacteria</taxon>
        <taxon>Pseudomonadati</taxon>
        <taxon>Pseudomonadota</taxon>
        <taxon>Alphaproteobacteria</taxon>
        <taxon>Parvularculales</taxon>
        <taxon>Parvularculaceae</taxon>
        <taxon>Parvularcula</taxon>
    </lineage>
</organism>
<dbReference type="CDD" id="cd00082">
    <property type="entry name" value="HisKA"/>
    <property type="match status" value="1"/>
</dbReference>
<evidence type="ECO:0000256" key="12">
    <source>
        <dbReference type="ARBA" id="ARBA00023136"/>
    </source>
</evidence>
<evidence type="ECO:0000313" key="17">
    <source>
        <dbReference type="EMBL" id="MCQ8184052.1"/>
    </source>
</evidence>
<dbReference type="InterPro" id="IPR003594">
    <property type="entry name" value="HATPase_dom"/>
</dbReference>
<evidence type="ECO:0000256" key="1">
    <source>
        <dbReference type="ARBA" id="ARBA00000085"/>
    </source>
</evidence>
<dbReference type="PROSITE" id="PS50109">
    <property type="entry name" value="HIS_KIN"/>
    <property type="match status" value="1"/>
</dbReference>
<feature type="transmembrane region" description="Helical" evidence="14">
    <location>
        <begin position="89"/>
        <end position="110"/>
    </location>
</feature>
<dbReference type="InterPro" id="IPR036097">
    <property type="entry name" value="HisK_dim/P_sf"/>
</dbReference>
<name>A0A9X2RIP4_9PROT</name>
<dbReference type="CDD" id="cd16922">
    <property type="entry name" value="HATPase_EvgS-ArcB-TorS-like"/>
    <property type="match status" value="1"/>
</dbReference>
<proteinExistence type="predicted"/>
<feature type="transmembrane region" description="Helical" evidence="14">
    <location>
        <begin position="116"/>
        <end position="133"/>
    </location>
</feature>
<dbReference type="RefSeq" id="WP_256617858.1">
    <property type="nucleotide sequence ID" value="NZ_JANIBC010000001.1"/>
</dbReference>
<keyword evidence="10 14" id="KW-1133">Transmembrane helix</keyword>
<evidence type="ECO:0000256" key="3">
    <source>
        <dbReference type="ARBA" id="ARBA00012438"/>
    </source>
</evidence>
<keyword evidence="9 17" id="KW-0067">ATP-binding</keyword>
<dbReference type="InterPro" id="IPR036890">
    <property type="entry name" value="HATPase_C_sf"/>
</dbReference>
<evidence type="ECO:0000256" key="10">
    <source>
        <dbReference type="ARBA" id="ARBA00022989"/>
    </source>
</evidence>
<keyword evidence="12 14" id="KW-0472">Membrane</keyword>
<dbReference type="Proteomes" id="UP001142610">
    <property type="component" value="Unassembled WGS sequence"/>
</dbReference>
<dbReference type="Pfam" id="PF02518">
    <property type="entry name" value="HATPase_c"/>
    <property type="match status" value="1"/>
</dbReference>
<feature type="modified residue" description="4-aspartylphosphate" evidence="13">
    <location>
        <position position="518"/>
    </location>
</feature>
<evidence type="ECO:0000256" key="5">
    <source>
        <dbReference type="ARBA" id="ARBA00022679"/>
    </source>
</evidence>
<feature type="transmembrane region" description="Helical" evidence="14">
    <location>
        <begin position="51"/>
        <end position="69"/>
    </location>
</feature>
<dbReference type="InterPro" id="IPR005467">
    <property type="entry name" value="His_kinase_dom"/>
</dbReference>
<evidence type="ECO:0000313" key="18">
    <source>
        <dbReference type="Proteomes" id="UP001142610"/>
    </source>
</evidence>
<dbReference type="PANTHER" id="PTHR43047:SF78">
    <property type="entry name" value="SENSORY_REGULATORY PROTEIN RPFC"/>
    <property type="match status" value="1"/>
</dbReference>
<keyword evidence="8" id="KW-0418">Kinase</keyword>
<dbReference type="PROSITE" id="PS50110">
    <property type="entry name" value="RESPONSE_REGULATORY"/>
    <property type="match status" value="1"/>
</dbReference>